<dbReference type="GO" id="GO:0008241">
    <property type="term" value="F:peptidyl-dipeptidase activity"/>
    <property type="evidence" value="ECO:0007669"/>
    <property type="project" value="UniProtKB-EC"/>
</dbReference>
<name>A0ABV2QI80_9MICO</name>
<evidence type="ECO:0000256" key="3">
    <source>
        <dbReference type="ARBA" id="ARBA00022801"/>
    </source>
</evidence>
<reference evidence="5 6" key="1">
    <citation type="submission" date="2024-06" db="EMBL/GenBank/DDBJ databases">
        <title>Sorghum-associated microbial communities from plants grown in Nebraska, USA.</title>
        <authorList>
            <person name="Schachtman D."/>
        </authorList>
    </citation>
    <scope>NUCLEOTIDE SEQUENCE [LARGE SCALE GENOMIC DNA]</scope>
    <source>
        <strain evidence="5 6">2857</strain>
    </source>
</reference>
<keyword evidence="4" id="KW-0720">Serine protease</keyword>
<evidence type="ECO:0000256" key="1">
    <source>
        <dbReference type="ARBA" id="ARBA00006534"/>
    </source>
</evidence>
<keyword evidence="2" id="KW-0645">Protease</keyword>
<protein>
    <submittedName>
        <fullName evidence="5">Cyanophycinase</fullName>
        <ecNumber evidence="5">3.4.15.6</ecNumber>
    </submittedName>
</protein>
<sequence>MSIHLVGGGWADDYDGEVYVDFLAEVAVRASASGRALPRVAVLLVSDGDGNAPDRAAQYREQLLRVALVEPVVTSVAEGELFTSAVLTDVDGLLIGGGLTPAYLDGVAPIVEEIRMLVADGLPYLGFSAGAAIAADTALIGGWMIGEIPVCAESASEDLEDVTVAQGLGLVDLAIDVHAAQWGTLTRLVAATEAGLVDGGIAIDEFTVLIVGDDSLRVVGTGSVWQVNQHDDGVLVSTLGA</sequence>
<evidence type="ECO:0000256" key="2">
    <source>
        <dbReference type="ARBA" id="ARBA00022670"/>
    </source>
</evidence>
<proteinExistence type="inferred from homology"/>
<dbReference type="Gene3D" id="3.40.50.880">
    <property type="match status" value="1"/>
</dbReference>
<evidence type="ECO:0000313" key="5">
    <source>
        <dbReference type="EMBL" id="MET4580735.1"/>
    </source>
</evidence>
<accession>A0ABV2QI80</accession>
<comment type="similarity">
    <text evidence="1">Belongs to the peptidase S51 family.</text>
</comment>
<gene>
    <name evidence="5" type="ORF">ABIE21_000225</name>
</gene>
<evidence type="ECO:0000313" key="6">
    <source>
        <dbReference type="Proteomes" id="UP001549257"/>
    </source>
</evidence>
<organism evidence="5 6">
    <name type="scientific">Conyzicola nivalis</name>
    <dbReference type="NCBI Taxonomy" id="1477021"/>
    <lineage>
        <taxon>Bacteria</taxon>
        <taxon>Bacillati</taxon>
        <taxon>Actinomycetota</taxon>
        <taxon>Actinomycetes</taxon>
        <taxon>Micrococcales</taxon>
        <taxon>Microbacteriaceae</taxon>
        <taxon>Conyzicola</taxon>
    </lineage>
</organism>
<dbReference type="RefSeq" id="WP_354022949.1">
    <property type="nucleotide sequence ID" value="NZ_JBEPSJ010000001.1"/>
</dbReference>
<keyword evidence="5" id="KW-0121">Carboxypeptidase</keyword>
<comment type="caution">
    <text evidence="5">The sequence shown here is derived from an EMBL/GenBank/DDBJ whole genome shotgun (WGS) entry which is preliminary data.</text>
</comment>
<evidence type="ECO:0000256" key="4">
    <source>
        <dbReference type="ARBA" id="ARBA00022825"/>
    </source>
</evidence>
<keyword evidence="3 5" id="KW-0378">Hydrolase</keyword>
<dbReference type="InterPro" id="IPR029062">
    <property type="entry name" value="Class_I_gatase-like"/>
</dbReference>
<dbReference type="Pfam" id="PF03575">
    <property type="entry name" value="Peptidase_S51"/>
    <property type="match status" value="1"/>
</dbReference>
<dbReference type="EC" id="3.4.15.6" evidence="5"/>
<keyword evidence="6" id="KW-1185">Reference proteome</keyword>
<dbReference type="EMBL" id="JBEPSJ010000001">
    <property type="protein sequence ID" value="MET4580735.1"/>
    <property type="molecule type" value="Genomic_DNA"/>
</dbReference>
<dbReference type="GO" id="GO:0004180">
    <property type="term" value="F:carboxypeptidase activity"/>
    <property type="evidence" value="ECO:0007669"/>
    <property type="project" value="UniProtKB-KW"/>
</dbReference>
<dbReference type="InterPro" id="IPR005320">
    <property type="entry name" value="Peptidase_S51"/>
</dbReference>
<dbReference type="SUPFAM" id="SSF52317">
    <property type="entry name" value="Class I glutamine amidotransferase-like"/>
    <property type="match status" value="1"/>
</dbReference>
<dbReference type="Proteomes" id="UP001549257">
    <property type="component" value="Unassembled WGS sequence"/>
</dbReference>